<dbReference type="STRING" id="412690.SAMN04489834_2684"/>
<dbReference type="EMBL" id="LT629742">
    <property type="protein sequence ID" value="SDT03485.1"/>
    <property type="molecule type" value="Genomic_DNA"/>
</dbReference>
<sequence>MSDRFIPSGHVPRTRRQKESQLRVLVSGASGLIGTELTRQLEATGHTVLRLVRRRPEAENEVNWAPTARILDFTLMNSVDAVVNLSGASLARLPWTAAYRKEILSSRIETTHALTDAMRMASSPPPVFLSASAVGIYGDRPGERLTEDAQRGTGFLADVVDAWERAAHLAPEKTRVVTFRSGIVLGHGGALSRLETLTKLGLGGPMGSGGQHWPWISLYDEAAAIRHLLTSQLSGPVNLVGPTPATADRISKAIASELHRPYRFAVPEKLVSLTMREAGDQLLLASAKVVPERLLADGFTFRNETAESAIADMLGR</sequence>
<dbReference type="InterPro" id="IPR001509">
    <property type="entry name" value="Epimerase_deHydtase"/>
</dbReference>
<dbReference type="InterPro" id="IPR010099">
    <property type="entry name" value="SDR39U1"/>
</dbReference>
<comment type="similarity">
    <text evidence="1">Belongs to the NAD(P)-dependent epimerase/dehydratase family. SDR39U1 subfamily.</text>
</comment>
<evidence type="ECO:0008006" key="6">
    <source>
        <dbReference type="Google" id="ProtNLM"/>
    </source>
</evidence>
<gene>
    <name evidence="4" type="ORF">SAMN04489834_2684</name>
</gene>
<dbReference type="InterPro" id="IPR036291">
    <property type="entry name" value="NAD(P)-bd_dom_sf"/>
</dbReference>
<evidence type="ECO:0000256" key="1">
    <source>
        <dbReference type="ARBA" id="ARBA00009353"/>
    </source>
</evidence>
<accession>A0A1H1X2B9</accession>
<keyword evidence="5" id="KW-1185">Reference proteome</keyword>
<evidence type="ECO:0000313" key="4">
    <source>
        <dbReference type="EMBL" id="SDT03485.1"/>
    </source>
</evidence>
<reference evidence="5" key="1">
    <citation type="submission" date="2016-10" db="EMBL/GenBank/DDBJ databases">
        <authorList>
            <person name="Varghese N."/>
            <person name="Submissions S."/>
        </authorList>
    </citation>
    <scope>NUCLEOTIDE SEQUENCE [LARGE SCALE GENOMIC DNA]</scope>
    <source>
        <strain evidence="5">DSM 21772</strain>
    </source>
</reference>
<dbReference type="SUPFAM" id="SSF51735">
    <property type="entry name" value="NAD(P)-binding Rossmann-fold domains"/>
    <property type="match status" value="1"/>
</dbReference>
<organism evidence="4 5">
    <name type="scientific">Microterricola viridarii</name>
    <dbReference type="NCBI Taxonomy" id="412690"/>
    <lineage>
        <taxon>Bacteria</taxon>
        <taxon>Bacillati</taxon>
        <taxon>Actinomycetota</taxon>
        <taxon>Actinomycetes</taxon>
        <taxon>Micrococcales</taxon>
        <taxon>Microbacteriaceae</taxon>
        <taxon>Microterricola</taxon>
    </lineage>
</organism>
<evidence type="ECO:0000259" key="3">
    <source>
        <dbReference type="Pfam" id="PF08338"/>
    </source>
</evidence>
<dbReference type="PANTHER" id="PTHR11092">
    <property type="entry name" value="SUGAR NUCLEOTIDE EPIMERASE RELATED"/>
    <property type="match status" value="1"/>
</dbReference>
<feature type="domain" description="NAD-dependent epimerase/dehydratase" evidence="2">
    <location>
        <begin position="24"/>
        <end position="231"/>
    </location>
</feature>
<dbReference type="Proteomes" id="UP000181956">
    <property type="component" value="Chromosome I"/>
</dbReference>
<dbReference type="PANTHER" id="PTHR11092:SF0">
    <property type="entry name" value="EPIMERASE FAMILY PROTEIN SDR39U1"/>
    <property type="match status" value="1"/>
</dbReference>
<dbReference type="Pfam" id="PF01370">
    <property type="entry name" value="Epimerase"/>
    <property type="match status" value="1"/>
</dbReference>
<protein>
    <recommendedName>
        <fullName evidence="6">Nucleoside-diphosphate sugar epimerase</fullName>
    </recommendedName>
</protein>
<feature type="domain" description="DUF1731" evidence="3">
    <location>
        <begin position="266"/>
        <end position="312"/>
    </location>
</feature>
<name>A0A1H1X2B9_9MICO</name>
<proteinExistence type="inferred from homology"/>
<dbReference type="AlphaFoldDB" id="A0A1H1X2B9"/>
<evidence type="ECO:0000313" key="5">
    <source>
        <dbReference type="Proteomes" id="UP000181956"/>
    </source>
</evidence>
<dbReference type="NCBIfam" id="TIGR01777">
    <property type="entry name" value="yfcH"/>
    <property type="match status" value="1"/>
</dbReference>
<dbReference type="RefSeq" id="WP_231919171.1">
    <property type="nucleotide sequence ID" value="NZ_LT629742.1"/>
</dbReference>
<evidence type="ECO:0000259" key="2">
    <source>
        <dbReference type="Pfam" id="PF01370"/>
    </source>
</evidence>
<dbReference type="Gene3D" id="3.40.50.720">
    <property type="entry name" value="NAD(P)-binding Rossmann-like Domain"/>
    <property type="match status" value="1"/>
</dbReference>
<dbReference type="Pfam" id="PF08338">
    <property type="entry name" value="DUF1731"/>
    <property type="match status" value="1"/>
</dbReference>
<dbReference type="InterPro" id="IPR013549">
    <property type="entry name" value="DUF1731"/>
</dbReference>